<evidence type="ECO:0000256" key="6">
    <source>
        <dbReference type="ARBA" id="ARBA00022989"/>
    </source>
</evidence>
<evidence type="ECO:0000256" key="5">
    <source>
        <dbReference type="ARBA" id="ARBA00022833"/>
    </source>
</evidence>
<evidence type="ECO:0000313" key="14">
    <source>
        <dbReference type="WBParaSite" id="SBAD_0001360801-mRNA-1"/>
    </source>
</evidence>
<keyword evidence="7 11" id="KW-0472">Membrane</keyword>
<comment type="subcellular location">
    <subcellularLocation>
        <location evidence="1">Cell membrane</location>
        <topology evidence="1">Multi-pass membrane protein</topology>
    </subcellularLocation>
</comment>
<evidence type="ECO:0000256" key="1">
    <source>
        <dbReference type="ARBA" id="ARBA00004651"/>
    </source>
</evidence>
<reference evidence="14" key="1">
    <citation type="submission" date="2016-06" db="UniProtKB">
        <authorList>
            <consortium name="WormBaseParasite"/>
        </authorList>
    </citation>
    <scope>IDENTIFICATION</scope>
</reference>
<feature type="transmembrane region" description="Helical" evidence="11">
    <location>
        <begin position="123"/>
        <end position="155"/>
    </location>
</feature>
<comment type="similarity">
    <text evidence="2">Belongs to the ZIP transporter (TC 2.A.5) family.</text>
</comment>
<evidence type="ECO:0000256" key="8">
    <source>
        <dbReference type="ARBA" id="ARBA00040593"/>
    </source>
</evidence>
<evidence type="ECO:0000256" key="4">
    <source>
        <dbReference type="ARBA" id="ARBA00022692"/>
    </source>
</evidence>
<dbReference type="Proteomes" id="UP000270296">
    <property type="component" value="Unassembled WGS sequence"/>
</dbReference>
<dbReference type="AlphaFoldDB" id="A0A183JBE3"/>
<dbReference type="OrthoDB" id="262547at2759"/>
<organism evidence="14">
    <name type="scientific">Soboliphyme baturini</name>
    <dbReference type="NCBI Taxonomy" id="241478"/>
    <lineage>
        <taxon>Eukaryota</taxon>
        <taxon>Metazoa</taxon>
        <taxon>Ecdysozoa</taxon>
        <taxon>Nematoda</taxon>
        <taxon>Enoplea</taxon>
        <taxon>Dorylaimia</taxon>
        <taxon>Dioctophymatida</taxon>
        <taxon>Dioctophymatoidea</taxon>
        <taxon>Soboliphymatidae</taxon>
        <taxon>Soboliphyme</taxon>
    </lineage>
</organism>
<evidence type="ECO:0000256" key="2">
    <source>
        <dbReference type="ARBA" id="ARBA00006939"/>
    </source>
</evidence>
<evidence type="ECO:0000256" key="3">
    <source>
        <dbReference type="ARBA" id="ARBA00022475"/>
    </source>
</evidence>
<keyword evidence="5" id="KW-0862">Zinc</keyword>
<dbReference type="GO" id="GO:0005385">
    <property type="term" value="F:zinc ion transmembrane transporter activity"/>
    <property type="evidence" value="ECO:0007669"/>
    <property type="project" value="TreeGrafter"/>
</dbReference>
<protein>
    <recommendedName>
        <fullName evidence="8">Zinc transporter ZIP11</fullName>
    </recommendedName>
    <alternativeName>
        <fullName evidence="9">Solute carrier family 39 member 11</fullName>
    </alternativeName>
    <alternativeName>
        <fullName evidence="10">Zrt- and Irt-like protein 11</fullName>
    </alternativeName>
</protein>
<keyword evidence="4 11" id="KW-0812">Transmembrane</keyword>
<dbReference type="GO" id="GO:0005886">
    <property type="term" value="C:plasma membrane"/>
    <property type="evidence" value="ECO:0007669"/>
    <property type="project" value="UniProtKB-SubCell"/>
</dbReference>
<dbReference type="EMBL" id="UZAM01021342">
    <property type="protein sequence ID" value="VDP55430.1"/>
    <property type="molecule type" value="Genomic_DNA"/>
</dbReference>
<evidence type="ECO:0000313" key="12">
    <source>
        <dbReference type="EMBL" id="VDP55430.1"/>
    </source>
</evidence>
<gene>
    <name evidence="12" type="ORF">SBAD_LOCUS13191</name>
</gene>
<evidence type="ECO:0000313" key="13">
    <source>
        <dbReference type="Proteomes" id="UP000270296"/>
    </source>
</evidence>
<keyword evidence="13" id="KW-1185">Reference proteome</keyword>
<dbReference type="PANTHER" id="PTHR11040">
    <property type="entry name" value="ZINC/IRON TRANSPORTER"/>
    <property type="match status" value="1"/>
</dbReference>
<evidence type="ECO:0000256" key="9">
    <source>
        <dbReference type="ARBA" id="ARBA00042540"/>
    </source>
</evidence>
<dbReference type="WBParaSite" id="SBAD_0001360801-mRNA-1">
    <property type="protein sequence ID" value="SBAD_0001360801-mRNA-1"/>
    <property type="gene ID" value="SBAD_0001360801"/>
</dbReference>
<dbReference type="PANTHER" id="PTHR11040:SF211">
    <property type="entry name" value="ZINC TRANSPORTER ZIP11"/>
    <property type="match status" value="1"/>
</dbReference>
<keyword evidence="6 11" id="KW-1133">Transmembrane helix</keyword>
<feature type="transmembrane region" description="Helical" evidence="11">
    <location>
        <begin position="42"/>
        <end position="67"/>
    </location>
</feature>
<proteinExistence type="inferred from homology"/>
<evidence type="ECO:0000256" key="10">
    <source>
        <dbReference type="ARBA" id="ARBA00042973"/>
    </source>
</evidence>
<reference evidence="12 13" key="2">
    <citation type="submission" date="2018-11" db="EMBL/GenBank/DDBJ databases">
        <authorList>
            <consortium name="Pathogen Informatics"/>
        </authorList>
    </citation>
    <scope>NUCLEOTIDE SEQUENCE [LARGE SCALE GENOMIC DNA]</scope>
</reference>
<dbReference type="Pfam" id="PF02535">
    <property type="entry name" value="Zip"/>
    <property type="match status" value="1"/>
</dbReference>
<evidence type="ECO:0000256" key="11">
    <source>
        <dbReference type="SAM" id="Phobius"/>
    </source>
</evidence>
<dbReference type="InterPro" id="IPR003689">
    <property type="entry name" value="ZIP"/>
</dbReference>
<accession>A0A183JBE3</accession>
<evidence type="ECO:0000256" key="7">
    <source>
        <dbReference type="ARBA" id="ARBA00023136"/>
    </source>
</evidence>
<sequence>MRMRRSGTKGHSHNSVTTVTDNKMTDAGLIYKSLDHRGWRRVLLLVIAITVHNIPEGLAVGVSFGAVGKSDSATFEKARNLAIGIGIQNFPEGLAVSLPLAAFGYSKIRSFIYGQLSGMVEPVFAVIGALCVNFMQSVLPFALAFAAGAMVYVVFDDVIPEAHSRHSSPMTTWMVIL</sequence>
<name>A0A183JBE3_9BILA</name>
<keyword evidence="3" id="KW-1003">Cell membrane</keyword>